<dbReference type="Gene3D" id="3.40.50.10490">
    <property type="entry name" value="Glucose-6-phosphate isomerase like protein, domain 1"/>
    <property type="match status" value="1"/>
</dbReference>
<evidence type="ECO:0000313" key="10">
    <source>
        <dbReference type="EMBL" id="RXR31107.1"/>
    </source>
</evidence>
<feature type="site" description="Catalytically relevant" evidence="6">
    <location>
        <position position="111"/>
    </location>
</feature>
<comment type="caution">
    <text evidence="10">The sequence shown here is derived from an EMBL/GenBank/DDBJ whole genome shotgun (WGS) entry which is preliminary data.</text>
</comment>
<dbReference type="SMART" id="SM00116">
    <property type="entry name" value="CBS"/>
    <property type="match status" value="2"/>
</dbReference>
<evidence type="ECO:0000313" key="11">
    <source>
        <dbReference type="Proteomes" id="UP000290958"/>
    </source>
</evidence>
<dbReference type="NCBIfam" id="TIGR00393">
    <property type="entry name" value="kpsF"/>
    <property type="match status" value="1"/>
</dbReference>
<dbReference type="CDD" id="cd05014">
    <property type="entry name" value="SIS_Kpsf"/>
    <property type="match status" value="1"/>
</dbReference>
<evidence type="ECO:0000256" key="4">
    <source>
        <dbReference type="PIRNR" id="PIRNR004692"/>
    </source>
</evidence>
<evidence type="ECO:0000256" key="2">
    <source>
        <dbReference type="ARBA" id="ARBA00022737"/>
    </source>
</evidence>
<keyword evidence="10" id="KW-0413">Isomerase</keyword>
<dbReference type="InterPro" id="IPR001347">
    <property type="entry name" value="SIS_dom"/>
</dbReference>
<dbReference type="PROSITE" id="PS51371">
    <property type="entry name" value="CBS"/>
    <property type="match status" value="2"/>
</dbReference>
<dbReference type="AlphaFoldDB" id="A0A4Q1KMS6"/>
<feature type="site" description="Catalytically relevant" evidence="6">
    <location>
        <position position="193"/>
    </location>
</feature>
<dbReference type="Gene3D" id="3.10.580.10">
    <property type="entry name" value="CBS-domain"/>
    <property type="match status" value="1"/>
</dbReference>
<dbReference type="Proteomes" id="UP000290958">
    <property type="component" value="Unassembled WGS sequence"/>
</dbReference>
<feature type="site" description="Catalytically relevant" evidence="6">
    <location>
        <position position="59"/>
    </location>
</feature>
<feature type="binding site" evidence="5">
    <location>
        <position position="82"/>
    </location>
    <ligand>
        <name>Zn(2+)</name>
        <dbReference type="ChEBI" id="CHEBI:29105"/>
    </ligand>
</feature>
<dbReference type="CDD" id="cd04604">
    <property type="entry name" value="CBS_pair_SIS_assoc"/>
    <property type="match status" value="1"/>
</dbReference>
<dbReference type="SUPFAM" id="SSF53697">
    <property type="entry name" value="SIS domain"/>
    <property type="match status" value="1"/>
</dbReference>
<evidence type="ECO:0000256" key="1">
    <source>
        <dbReference type="ARBA" id="ARBA00008165"/>
    </source>
</evidence>
<feature type="domain" description="SIS" evidence="9">
    <location>
        <begin position="41"/>
        <end position="184"/>
    </location>
</feature>
<dbReference type="PIRSF" id="PIRSF004692">
    <property type="entry name" value="KdsD_KpsF"/>
    <property type="match status" value="1"/>
</dbReference>
<dbReference type="RefSeq" id="WP_129402875.1">
    <property type="nucleotide sequence ID" value="NZ_SBKP01000001.1"/>
</dbReference>
<dbReference type="InterPro" id="IPR004800">
    <property type="entry name" value="KdsD/KpsF-type"/>
</dbReference>
<reference evidence="11" key="1">
    <citation type="submission" date="2019-01" db="EMBL/GenBank/DDBJ databases">
        <title>Cytophagaceae bacterium strain CAR-16.</title>
        <authorList>
            <person name="Chen W.-M."/>
        </authorList>
    </citation>
    <scope>NUCLEOTIDE SEQUENCE [LARGE SCALE GENOMIC DNA]</scope>
    <source>
        <strain evidence="11">CHR27</strain>
    </source>
</reference>
<dbReference type="FunFam" id="3.40.50.10490:FF:000011">
    <property type="entry name" value="Arabinose 5-phosphate isomerase"/>
    <property type="match status" value="1"/>
</dbReference>
<keyword evidence="5" id="KW-0479">Metal-binding</keyword>
<dbReference type="Pfam" id="PF01380">
    <property type="entry name" value="SIS"/>
    <property type="match status" value="1"/>
</dbReference>
<evidence type="ECO:0000256" key="3">
    <source>
        <dbReference type="ARBA" id="ARBA00023122"/>
    </source>
</evidence>
<keyword evidence="5" id="KW-0862">Zinc</keyword>
<dbReference type="InterPro" id="IPR046348">
    <property type="entry name" value="SIS_dom_sf"/>
</dbReference>
<organism evidence="10 11">
    <name type="scientific">Sphingobium fluviale</name>
    <dbReference type="NCBI Taxonomy" id="2506423"/>
    <lineage>
        <taxon>Bacteria</taxon>
        <taxon>Pseudomonadati</taxon>
        <taxon>Pseudomonadota</taxon>
        <taxon>Alphaproteobacteria</taxon>
        <taxon>Sphingomonadales</taxon>
        <taxon>Sphingomonadaceae</taxon>
        <taxon>Sphingobium</taxon>
    </lineage>
</organism>
<name>A0A4Q1KMS6_9SPHN</name>
<gene>
    <name evidence="10" type="ORF">EQG66_02220</name>
</gene>
<dbReference type="GO" id="GO:0097367">
    <property type="term" value="F:carbohydrate derivative binding"/>
    <property type="evidence" value="ECO:0007669"/>
    <property type="project" value="InterPro"/>
</dbReference>
<dbReference type="PROSITE" id="PS51464">
    <property type="entry name" value="SIS"/>
    <property type="match status" value="1"/>
</dbReference>
<evidence type="ECO:0000256" key="5">
    <source>
        <dbReference type="PIRSR" id="PIRSR004692-2"/>
    </source>
</evidence>
<dbReference type="EMBL" id="SBKP01000001">
    <property type="protein sequence ID" value="RXR31107.1"/>
    <property type="molecule type" value="Genomic_DNA"/>
</dbReference>
<evidence type="ECO:0000259" key="8">
    <source>
        <dbReference type="PROSITE" id="PS51371"/>
    </source>
</evidence>
<sequence>MIELVKNPDAQILATARRVLATEAAALKMLADNIPLEFERAVEAMRNAPGRIIVTGIGKSGHIGRKISSTLSSTGTPSFFLHAAEASHGDLGMITPDDVCVMLSNSGETAELRDILAYVRRFEIPLIAISARSNSALMRAADFKLLLPDAPEACSNGLAPTTSTTLMLALGDALAIALMEARGFAVENFRQLHPGGRLGAQMSRVADLMHGNEELPLVQLDENMAETLLAMTSRGFGMAIVVEPERGRLAGVVTDGDLRRNMAGLMDRTAGEIATRAPASVKPDTLAAEALALMNRRAISVLPVVDDAGLPVGVLHVHDLLRAGVA</sequence>
<dbReference type="Pfam" id="PF00571">
    <property type="entry name" value="CBS"/>
    <property type="match status" value="2"/>
</dbReference>
<dbReference type="PANTHER" id="PTHR42745:SF1">
    <property type="entry name" value="ARABINOSE 5-PHOSPHATE ISOMERASE KDSD"/>
    <property type="match status" value="1"/>
</dbReference>
<dbReference type="GO" id="GO:0046872">
    <property type="term" value="F:metal ion binding"/>
    <property type="evidence" value="ECO:0007669"/>
    <property type="project" value="UniProtKB-KW"/>
</dbReference>
<dbReference type="GO" id="GO:0005975">
    <property type="term" value="P:carbohydrate metabolic process"/>
    <property type="evidence" value="ECO:0007669"/>
    <property type="project" value="InterPro"/>
</dbReference>
<comment type="similarity">
    <text evidence="1 4">Belongs to the SIS family. GutQ/KpsF subfamily.</text>
</comment>
<accession>A0A4Q1KMS6</accession>
<dbReference type="GO" id="GO:0019146">
    <property type="term" value="F:arabinose-5-phosphate isomerase activity"/>
    <property type="evidence" value="ECO:0007669"/>
    <property type="project" value="UniProtKB-ARBA"/>
</dbReference>
<evidence type="ECO:0000259" key="9">
    <source>
        <dbReference type="PROSITE" id="PS51464"/>
    </source>
</evidence>
<dbReference type="InterPro" id="IPR050986">
    <property type="entry name" value="GutQ/KpsF_isomerases"/>
</dbReference>
<feature type="site" description="Catalytically relevant" evidence="6">
    <location>
        <position position="152"/>
    </location>
</feature>
<feature type="domain" description="CBS" evidence="8">
    <location>
        <begin position="209"/>
        <end position="268"/>
    </location>
</feature>
<proteinExistence type="inferred from homology"/>
<evidence type="ECO:0000256" key="7">
    <source>
        <dbReference type="PROSITE-ProRule" id="PRU00703"/>
    </source>
</evidence>
<dbReference type="PANTHER" id="PTHR42745">
    <property type="match status" value="1"/>
</dbReference>
<dbReference type="InterPro" id="IPR046342">
    <property type="entry name" value="CBS_dom_sf"/>
</dbReference>
<dbReference type="GO" id="GO:1901135">
    <property type="term" value="P:carbohydrate derivative metabolic process"/>
    <property type="evidence" value="ECO:0007669"/>
    <property type="project" value="InterPro"/>
</dbReference>
<protein>
    <submittedName>
        <fullName evidence="10">KpsF/GutQ family sugar-phosphate isomerase</fullName>
    </submittedName>
</protein>
<keyword evidence="2" id="KW-0677">Repeat</keyword>
<keyword evidence="3 7" id="KW-0129">CBS domain</keyword>
<evidence type="ECO:0000256" key="6">
    <source>
        <dbReference type="PIRSR" id="PIRSR004692-3"/>
    </source>
</evidence>
<keyword evidence="11" id="KW-1185">Reference proteome</keyword>
<feature type="domain" description="CBS" evidence="8">
    <location>
        <begin position="274"/>
        <end position="326"/>
    </location>
</feature>
<dbReference type="InterPro" id="IPR000644">
    <property type="entry name" value="CBS_dom"/>
</dbReference>
<dbReference type="InterPro" id="IPR035474">
    <property type="entry name" value="SIS_Kpsf"/>
</dbReference>
<dbReference type="OrthoDB" id="9762536at2"/>